<dbReference type="Pfam" id="PF00128">
    <property type="entry name" value="Alpha-amylase"/>
    <property type="match status" value="1"/>
</dbReference>
<gene>
    <name evidence="4" type="ORF">ESB04_12010</name>
</gene>
<dbReference type="Gene3D" id="3.20.20.80">
    <property type="entry name" value="Glycosidases"/>
    <property type="match status" value="1"/>
</dbReference>
<evidence type="ECO:0000313" key="4">
    <source>
        <dbReference type="EMBL" id="RXK46542.1"/>
    </source>
</evidence>
<dbReference type="InterPro" id="IPR013783">
    <property type="entry name" value="Ig-like_fold"/>
</dbReference>
<dbReference type="Pfam" id="PF18962">
    <property type="entry name" value="Por_Secre_tail"/>
    <property type="match status" value="1"/>
</dbReference>
<dbReference type="SUPFAM" id="SSF81296">
    <property type="entry name" value="E set domains"/>
    <property type="match status" value="1"/>
</dbReference>
<feature type="signal peptide" evidence="2">
    <location>
        <begin position="1"/>
        <end position="23"/>
    </location>
</feature>
<evidence type="ECO:0000259" key="3">
    <source>
        <dbReference type="SMART" id="SM00642"/>
    </source>
</evidence>
<evidence type="ECO:0000256" key="1">
    <source>
        <dbReference type="ARBA" id="ARBA00008061"/>
    </source>
</evidence>
<dbReference type="PANTHER" id="PTHR43002">
    <property type="entry name" value="GLYCOGEN DEBRANCHING ENZYME"/>
    <property type="match status" value="1"/>
</dbReference>
<dbReference type="AlphaFoldDB" id="A0A4Q1BX36"/>
<dbReference type="SUPFAM" id="SSF51445">
    <property type="entry name" value="(Trans)glycosidases"/>
    <property type="match status" value="1"/>
</dbReference>
<comment type="caution">
    <text evidence="4">The sequence shown here is derived from an EMBL/GenBank/DDBJ whole genome shotgun (WGS) entry which is preliminary data.</text>
</comment>
<dbReference type="NCBIfam" id="TIGR04183">
    <property type="entry name" value="Por_Secre_tail"/>
    <property type="match status" value="1"/>
</dbReference>
<keyword evidence="5" id="KW-1185">Reference proteome</keyword>
<dbReference type="InterPro" id="IPR014756">
    <property type="entry name" value="Ig_E-set"/>
</dbReference>
<dbReference type="CDD" id="cd11350">
    <property type="entry name" value="AmyAc_4"/>
    <property type="match status" value="1"/>
</dbReference>
<dbReference type="SMART" id="SM00642">
    <property type="entry name" value="Aamy"/>
    <property type="match status" value="1"/>
</dbReference>
<organism evidence="4 5">
    <name type="scientific">Aquirufa rosea</name>
    <dbReference type="NCBI Taxonomy" id="2509241"/>
    <lineage>
        <taxon>Bacteria</taxon>
        <taxon>Pseudomonadati</taxon>
        <taxon>Bacteroidota</taxon>
        <taxon>Cytophagia</taxon>
        <taxon>Cytophagales</taxon>
        <taxon>Flectobacillaceae</taxon>
        <taxon>Aquirufa</taxon>
    </lineage>
</organism>
<proteinExistence type="inferred from homology"/>
<dbReference type="InterPro" id="IPR026444">
    <property type="entry name" value="Secre_tail"/>
</dbReference>
<feature type="chain" id="PRO_5020662592" evidence="2">
    <location>
        <begin position="24"/>
        <end position="929"/>
    </location>
</feature>
<evidence type="ECO:0000256" key="2">
    <source>
        <dbReference type="SAM" id="SignalP"/>
    </source>
</evidence>
<dbReference type="Proteomes" id="UP000289455">
    <property type="component" value="Unassembled WGS sequence"/>
</dbReference>
<dbReference type="Gene3D" id="2.60.40.10">
    <property type="entry name" value="Immunoglobulins"/>
    <property type="match status" value="1"/>
</dbReference>
<keyword evidence="2" id="KW-0732">Signal</keyword>
<accession>A0A4Q1BX36</accession>
<dbReference type="EMBL" id="SDHY01000009">
    <property type="protein sequence ID" value="RXK46542.1"/>
    <property type="molecule type" value="Genomic_DNA"/>
</dbReference>
<dbReference type="OrthoDB" id="9761875at2"/>
<dbReference type="RefSeq" id="WP_129027998.1">
    <property type="nucleotide sequence ID" value="NZ_SDHY01000009.1"/>
</dbReference>
<sequence length="929" mass="105405">MKLNFNKLIIFLSLLFLNVKALGQVTTQELFPNGENEITIIVDLKKAKDSRAVGLLGKSSDIYLWSGAGSSLGGNAFQYQPSGQSNFSLPFEKGKMNALGNDVWSIKLTPRSFYSVPSGTPIAKIGLLVKNGDGKSQTEDFVLNLYSGPLAVKWLSPSEKFTLTEVNSPQIFRAKFSSKAKAELRQGSTIIWSQANTDSLLLNYTIGSEAGKSYPFILKLESGNVSIEDTIQLFTKPQVSIKERPAGIQDGITYVGDQVYLSLYAPLKTFVYVVGEFSNWKIDPKYLMYRSTDENRFWIDLGAFPPGVEIAYQYYIDGTLTLADPLSDKILDPNNDPFINTKTYPNLKKYPSGASGIVSVFESGQKEYPWTIKNFLRPKQNNLHIYELLIRDFVADKRYATVADSLPYLKRLGINALELMPVIEFSGNDSWGYNPIFYYAPDKAYGTKNDLKYLIDKCHENGIAVILDMVLNQADYENPYVRMYWDGSKPSANSPFFNVTATHPFSVFYDFNHESLHTQWLVDRVCQYWLTEFKVDGFRFDLSKGFTQVNSGSNTDLWGKYDASRIKIWKRIFNKIRSYDPTAYVILEHFAENLEEKELAENGMMLWANAKFDMTKILQAYTNTYDWISYKSRGFPKAHLVNYIESHDEERLMVELSGSGARKVFSATEKLDRMKLGAALFYLIPGPKMIWQFGEWGYDVSINTNGRTGAKPLLWNYLQDANRVKLLGVYQHLANLKLSKSIFQTEDFRLDVANEVKQINLSEGNTQVILIANTGPESKSILFTFPMAGKWYDYFTGKSFDVTNKTLPINLVSGEFHLFVNEAWNNKNLNLVPWDSPSFQILSTTMEMENSFQVYPNPAKDIILLSWKAGNQSEQELSVIDLLGRLVYSAVIPQIPNAQNELNLSQMISLTPGLYIIQMGNAIRKLRVE</sequence>
<protein>
    <submittedName>
        <fullName evidence="4">T9SS type A sorting domain-containing protein</fullName>
    </submittedName>
</protein>
<evidence type="ECO:0000313" key="5">
    <source>
        <dbReference type="Proteomes" id="UP000289455"/>
    </source>
</evidence>
<dbReference type="GO" id="GO:0005975">
    <property type="term" value="P:carbohydrate metabolic process"/>
    <property type="evidence" value="ECO:0007669"/>
    <property type="project" value="InterPro"/>
</dbReference>
<name>A0A4Q1BX36_9BACT</name>
<reference evidence="4 5" key="1">
    <citation type="submission" date="2019-01" db="EMBL/GenBank/DDBJ databases">
        <title>Cytophagaceae bacterium strain CAR-16.</title>
        <authorList>
            <person name="Chen W.-M."/>
        </authorList>
    </citation>
    <scope>NUCLEOTIDE SEQUENCE [LARGE SCALE GENOMIC DNA]</scope>
    <source>
        <strain evidence="4 5">CAR-16</strain>
    </source>
</reference>
<comment type="similarity">
    <text evidence="1">Belongs to the glycosyl hydrolase 13 family.</text>
</comment>
<feature type="domain" description="Glycosyl hydrolase family 13 catalytic" evidence="3">
    <location>
        <begin position="387"/>
        <end position="725"/>
    </location>
</feature>
<dbReference type="InterPro" id="IPR006047">
    <property type="entry name" value="GH13_cat_dom"/>
</dbReference>
<dbReference type="InterPro" id="IPR017853">
    <property type="entry name" value="GH"/>
</dbReference>